<keyword evidence="2" id="KW-1185">Reference proteome</keyword>
<protein>
    <submittedName>
        <fullName evidence="1">Uncharacterized protein</fullName>
    </submittedName>
</protein>
<reference evidence="1" key="1">
    <citation type="submission" date="2022-07" db="EMBL/GenBank/DDBJ databases">
        <title>Phylogenomic reconstructions and comparative analyses of Kickxellomycotina fungi.</title>
        <authorList>
            <person name="Reynolds N.K."/>
            <person name="Stajich J.E."/>
            <person name="Barry K."/>
            <person name="Grigoriev I.V."/>
            <person name="Crous P."/>
            <person name="Smith M.E."/>
        </authorList>
    </citation>
    <scope>NUCLEOTIDE SEQUENCE</scope>
    <source>
        <strain evidence="1">NRRL 5244</strain>
    </source>
</reference>
<sequence length="220" mass="23696">MAKTTTTTKVMTRQEQKEYIIKKGGRVLKFTDNGGELYFRYYFPHPEQLTWYKLVSGLRVLFSVTQEDLYIQYTDDSGSKINVTDDGGLRIMFEETAGTDYVLVHVITDARASRMDSAAGLDSRPSVPMPMPSSGFPGMAPSRAGSDISFSSLPTGPGGRPPRPPVATSMAPGPVPQSMGAMPSGPVPMGPGYGNVSNMSNSTLPPPRPQQPLSGMQSPM</sequence>
<dbReference type="Proteomes" id="UP001150603">
    <property type="component" value="Unassembled WGS sequence"/>
</dbReference>
<proteinExistence type="predicted"/>
<comment type="caution">
    <text evidence="1">The sequence shown here is derived from an EMBL/GenBank/DDBJ whole genome shotgun (WGS) entry which is preliminary data.</text>
</comment>
<name>A0ACC1JF09_9FUNG</name>
<gene>
    <name evidence="1" type="ORF">FBU59_001150</name>
</gene>
<organism evidence="1 2">
    <name type="scientific">Linderina macrospora</name>
    <dbReference type="NCBI Taxonomy" id="4868"/>
    <lineage>
        <taxon>Eukaryota</taxon>
        <taxon>Fungi</taxon>
        <taxon>Fungi incertae sedis</taxon>
        <taxon>Zoopagomycota</taxon>
        <taxon>Kickxellomycotina</taxon>
        <taxon>Kickxellomycetes</taxon>
        <taxon>Kickxellales</taxon>
        <taxon>Kickxellaceae</taxon>
        <taxon>Linderina</taxon>
    </lineage>
</organism>
<evidence type="ECO:0000313" key="2">
    <source>
        <dbReference type="Proteomes" id="UP001150603"/>
    </source>
</evidence>
<dbReference type="EMBL" id="JANBPW010000461">
    <property type="protein sequence ID" value="KAJ1949419.1"/>
    <property type="molecule type" value="Genomic_DNA"/>
</dbReference>
<accession>A0ACC1JF09</accession>
<evidence type="ECO:0000313" key="1">
    <source>
        <dbReference type="EMBL" id="KAJ1949419.1"/>
    </source>
</evidence>